<feature type="chain" id="PRO_5030956985" description="cellulase" evidence="8">
    <location>
        <begin position="40"/>
        <end position="399"/>
    </location>
</feature>
<dbReference type="GO" id="GO:0030245">
    <property type="term" value="P:cellulose catabolic process"/>
    <property type="evidence" value="ECO:0007669"/>
    <property type="project" value="UniProtKB-KW"/>
</dbReference>
<dbReference type="GO" id="GO:0008810">
    <property type="term" value="F:cellulase activity"/>
    <property type="evidence" value="ECO:0007669"/>
    <property type="project" value="UniProtKB-EC"/>
</dbReference>
<evidence type="ECO:0000256" key="6">
    <source>
        <dbReference type="ARBA" id="ARBA00023295"/>
    </source>
</evidence>
<evidence type="ECO:0000256" key="7">
    <source>
        <dbReference type="ARBA" id="ARBA00023326"/>
    </source>
</evidence>
<evidence type="ECO:0000313" key="10">
    <source>
        <dbReference type="Proteomes" id="UP000219522"/>
    </source>
</evidence>
<keyword evidence="7" id="KW-0119">Carbohydrate metabolism</keyword>
<dbReference type="NCBIfam" id="NF008305">
    <property type="entry name" value="PRK11097.1"/>
    <property type="match status" value="1"/>
</dbReference>
<dbReference type="Proteomes" id="UP000219522">
    <property type="component" value="Unassembled WGS sequence"/>
</dbReference>
<evidence type="ECO:0000313" key="9">
    <source>
        <dbReference type="EMBL" id="SOE51585.1"/>
    </source>
</evidence>
<keyword evidence="6" id="KW-0326">Glycosidase</keyword>
<dbReference type="EC" id="3.2.1.4" evidence="3"/>
<evidence type="ECO:0000256" key="1">
    <source>
        <dbReference type="ARBA" id="ARBA00000966"/>
    </source>
</evidence>
<dbReference type="InterPro" id="IPR008928">
    <property type="entry name" value="6-hairpin_glycosidase_sf"/>
</dbReference>
<keyword evidence="5" id="KW-0136">Cellulose degradation</keyword>
<keyword evidence="10" id="KW-1185">Reference proteome</keyword>
<sequence length="399" mass="43197">MTHLALAFALARQLRLAQRAAGLALCLALAVISIGRAQAAEDCGSWPAWEQFKRTFLSADGRVIDTSQQDQRTVSEGQSYALFFALVANDRAVFDKVMHWTENNLAAGDLTSHLPAWLWGRASNGSWGVLDSNPASDADLWIAYALTEGGALWRDRTYALRGARLAARVMQDETIPVAGVGRFLLPGPVGFHPSEATWVVNPSYAPLQVLRSLATRFPAERRWQQLVDGSAIMLRDSAPRGLAPDWATYRAGHAFQRDANATDSTTGSYNAIRVYLWAGMLDPADQQGTRLLRHFVPFADQIAARGAPPVEVDAATGAAGTDDGNAGFSAAAVPFLISLGEHALAAAQASRVERLNAQNAPGYYTSALSLFGIGWYEGRYWFAADGTLRPAWRATCTTR</sequence>
<dbReference type="SUPFAM" id="SSF48208">
    <property type="entry name" value="Six-hairpin glycosidases"/>
    <property type="match status" value="1"/>
</dbReference>
<accession>A0A7Z7I1I4</accession>
<dbReference type="EMBL" id="OCSU01000001">
    <property type="protein sequence ID" value="SOE51585.1"/>
    <property type="molecule type" value="Genomic_DNA"/>
</dbReference>
<dbReference type="RefSeq" id="WP_062640176.1">
    <property type="nucleotide sequence ID" value="NZ_FCOG02000076.1"/>
</dbReference>
<keyword evidence="8" id="KW-0732">Signal</keyword>
<dbReference type="OrthoDB" id="9766708at2"/>
<dbReference type="Gene3D" id="1.50.10.10">
    <property type="match status" value="1"/>
</dbReference>
<name>A0A7Z7I1I4_9BURK</name>
<dbReference type="Pfam" id="PF01270">
    <property type="entry name" value="Glyco_hydro_8"/>
    <property type="match status" value="1"/>
</dbReference>
<dbReference type="PRINTS" id="PR00735">
    <property type="entry name" value="GLHYDRLASE8"/>
</dbReference>
<organism evidence="9 10">
    <name type="scientific">Caballeronia arationis</name>
    <dbReference type="NCBI Taxonomy" id="1777142"/>
    <lineage>
        <taxon>Bacteria</taxon>
        <taxon>Pseudomonadati</taxon>
        <taxon>Pseudomonadota</taxon>
        <taxon>Betaproteobacteria</taxon>
        <taxon>Burkholderiales</taxon>
        <taxon>Burkholderiaceae</taxon>
        <taxon>Caballeronia</taxon>
    </lineage>
</organism>
<gene>
    <name evidence="9" type="ORF">SAMN05446927_0481</name>
</gene>
<evidence type="ECO:0000256" key="8">
    <source>
        <dbReference type="SAM" id="SignalP"/>
    </source>
</evidence>
<comment type="caution">
    <text evidence="9">The sequence shown here is derived from an EMBL/GenBank/DDBJ whole genome shotgun (WGS) entry which is preliminary data.</text>
</comment>
<proteinExistence type="inferred from homology"/>
<protein>
    <recommendedName>
        <fullName evidence="3">cellulase</fullName>
        <ecNumber evidence="3">3.2.1.4</ecNumber>
    </recommendedName>
</protein>
<evidence type="ECO:0000256" key="5">
    <source>
        <dbReference type="ARBA" id="ARBA00023001"/>
    </source>
</evidence>
<comment type="catalytic activity">
    <reaction evidence="1">
        <text>Endohydrolysis of (1-&gt;4)-beta-D-glucosidic linkages in cellulose, lichenin and cereal beta-D-glucans.</text>
        <dbReference type="EC" id="3.2.1.4"/>
    </reaction>
</comment>
<dbReference type="InterPro" id="IPR012341">
    <property type="entry name" value="6hp_glycosidase-like_sf"/>
</dbReference>
<evidence type="ECO:0000256" key="2">
    <source>
        <dbReference type="ARBA" id="ARBA00009209"/>
    </source>
</evidence>
<dbReference type="AlphaFoldDB" id="A0A7Z7I1I4"/>
<reference evidence="9 10" key="1">
    <citation type="submission" date="2017-09" db="EMBL/GenBank/DDBJ databases">
        <authorList>
            <person name="Varghese N."/>
            <person name="Submissions S."/>
        </authorList>
    </citation>
    <scope>NUCLEOTIDE SEQUENCE [LARGE SCALE GENOMIC DNA]</scope>
    <source>
        <strain evidence="9 10">OK806</strain>
    </source>
</reference>
<keyword evidence="4" id="KW-0378">Hydrolase</keyword>
<evidence type="ECO:0000256" key="3">
    <source>
        <dbReference type="ARBA" id="ARBA00012601"/>
    </source>
</evidence>
<feature type="signal peptide" evidence="8">
    <location>
        <begin position="1"/>
        <end position="39"/>
    </location>
</feature>
<comment type="similarity">
    <text evidence="2">Belongs to the glycosyl hydrolase 8 (cellulase D) family.</text>
</comment>
<evidence type="ECO:0000256" key="4">
    <source>
        <dbReference type="ARBA" id="ARBA00022801"/>
    </source>
</evidence>
<dbReference type="InterPro" id="IPR002037">
    <property type="entry name" value="Glyco_hydro_8"/>
</dbReference>
<keyword evidence="7" id="KW-0624">Polysaccharide degradation</keyword>